<dbReference type="EMBL" id="JBDPZC010000016">
    <property type="protein sequence ID" value="MEO3715613.1"/>
    <property type="molecule type" value="Genomic_DNA"/>
</dbReference>
<keyword evidence="2" id="KW-1185">Reference proteome</keyword>
<name>A0ABV0GKL6_9BURK</name>
<organism evidence="1 2">
    <name type="scientific">Roseateles flavus</name>
    <dbReference type="NCBI Taxonomy" id="3149041"/>
    <lineage>
        <taxon>Bacteria</taxon>
        <taxon>Pseudomonadati</taxon>
        <taxon>Pseudomonadota</taxon>
        <taxon>Betaproteobacteria</taxon>
        <taxon>Burkholderiales</taxon>
        <taxon>Sphaerotilaceae</taxon>
        <taxon>Roseateles</taxon>
    </lineage>
</organism>
<evidence type="ECO:0000313" key="2">
    <source>
        <dbReference type="Proteomes" id="UP001462640"/>
    </source>
</evidence>
<sequence length="327" mass="36194">MQKVKITQEELSRGDGQFDRYMQYVFQRLTAASCVPELALFQAASLIKKDGYVIKLGSDPDAVGLSVANWISNHFGERQEISYCLPQVAHQLYGITYLLRMPILRPDSILLTQAADGLSPSFEQRLPAKMLAQFEQDYNDLYGALELIVRLDATTVVHLESAAQRLYAGSVHHALSRWESLHFVERAMKEVLEPLGVKETGKNGHDVAGVLHDCWQAAGKKPLPRKLLDDVHCSADIRYQKSPAPFLQAMQAHHASIQLAALIAQEIPPVPPLESGMLIRFKDLVRDASLLLARIQPALQGEKSAVQWVKVVVGTPSPDDGSSLLPC</sequence>
<accession>A0ABV0GKL6</accession>
<reference evidence="1 2" key="1">
    <citation type="submission" date="2024-05" db="EMBL/GenBank/DDBJ databases">
        <title>Roseateles sp. 2.12 16S ribosomal RNA gene Genome sequencing and assembly.</title>
        <authorList>
            <person name="Woo H."/>
        </authorList>
    </citation>
    <scope>NUCLEOTIDE SEQUENCE [LARGE SCALE GENOMIC DNA]</scope>
    <source>
        <strain evidence="1 2">2.12</strain>
    </source>
</reference>
<gene>
    <name evidence="1" type="ORF">ABDJ40_22805</name>
</gene>
<proteinExistence type="predicted"/>
<evidence type="ECO:0000313" key="1">
    <source>
        <dbReference type="EMBL" id="MEO3715613.1"/>
    </source>
</evidence>
<dbReference type="RefSeq" id="WP_347613169.1">
    <property type="nucleotide sequence ID" value="NZ_JBDPZC010000016.1"/>
</dbReference>
<protein>
    <submittedName>
        <fullName evidence="1">Uncharacterized protein</fullName>
    </submittedName>
</protein>
<dbReference type="Proteomes" id="UP001462640">
    <property type="component" value="Unassembled WGS sequence"/>
</dbReference>
<comment type="caution">
    <text evidence="1">The sequence shown here is derived from an EMBL/GenBank/DDBJ whole genome shotgun (WGS) entry which is preliminary data.</text>
</comment>